<feature type="domain" description="Thioesterase" evidence="3">
    <location>
        <begin position="57"/>
        <end position="131"/>
    </location>
</feature>
<protein>
    <submittedName>
        <fullName evidence="4">Hotdog fold thioesterase</fullName>
    </submittedName>
</protein>
<dbReference type="GO" id="GO:0047617">
    <property type="term" value="F:fatty acyl-CoA hydrolase activity"/>
    <property type="evidence" value="ECO:0007669"/>
    <property type="project" value="InterPro"/>
</dbReference>
<evidence type="ECO:0000259" key="3">
    <source>
        <dbReference type="Pfam" id="PF03061"/>
    </source>
</evidence>
<dbReference type="NCBIfam" id="TIGR00369">
    <property type="entry name" value="unchar_dom_1"/>
    <property type="match status" value="1"/>
</dbReference>
<dbReference type="PANTHER" id="PTHR21660:SF1">
    <property type="entry name" value="ACYL-COENZYME A THIOESTERASE 13"/>
    <property type="match status" value="1"/>
</dbReference>
<dbReference type="InterPro" id="IPR003736">
    <property type="entry name" value="PAAI_dom"/>
</dbReference>
<dbReference type="InterPro" id="IPR006683">
    <property type="entry name" value="Thioestr_dom"/>
</dbReference>
<dbReference type="AlphaFoldDB" id="A0A6A9QM61"/>
<dbReference type="SUPFAM" id="SSF54637">
    <property type="entry name" value="Thioesterase/thiol ester dehydrase-isomerase"/>
    <property type="match status" value="1"/>
</dbReference>
<keyword evidence="5" id="KW-1185">Reference proteome</keyword>
<comment type="similarity">
    <text evidence="1">Belongs to the thioesterase PaaI family.</text>
</comment>
<dbReference type="Gene3D" id="3.10.129.10">
    <property type="entry name" value="Hotdog Thioesterase"/>
    <property type="match status" value="1"/>
</dbReference>
<dbReference type="InterPro" id="IPR029069">
    <property type="entry name" value="HotDog_dom_sf"/>
</dbReference>
<evidence type="ECO:0000313" key="4">
    <source>
        <dbReference type="EMBL" id="MUN29400.1"/>
    </source>
</evidence>
<comment type="caution">
    <text evidence="4">The sequence shown here is derived from an EMBL/GenBank/DDBJ whole genome shotgun (WGS) entry which is preliminary data.</text>
</comment>
<sequence>MTFLKCFLFLNWHLDLLSDVPNKESNISGLLGARVLRLDQGECEVEIPFKPELTRRGGVMNGGIISTAIDFTCGLAVSSVNDGIDQVTQELKVNFLEPMFKGPFKCHAKVIRKGKTTVVVYAEFVDSECRIGAVSLGTWFIIRDRKISSST</sequence>
<dbReference type="EMBL" id="WGGD01000005">
    <property type="protein sequence ID" value="MUN29400.1"/>
    <property type="molecule type" value="Genomic_DNA"/>
</dbReference>
<organism evidence="4 5">
    <name type="scientific">Sulfuracidifex metallicus DSM 6482 = JCM 9184</name>
    <dbReference type="NCBI Taxonomy" id="523847"/>
    <lineage>
        <taxon>Archaea</taxon>
        <taxon>Thermoproteota</taxon>
        <taxon>Thermoprotei</taxon>
        <taxon>Sulfolobales</taxon>
        <taxon>Sulfolobaceae</taxon>
        <taxon>Sulfuracidifex</taxon>
    </lineage>
</organism>
<gene>
    <name evidence="4" type="ORF">GC250_08115</name>
</gene>
<evidence type="ECO:0000313" key="5">
    <source>
        <dbReference type="Proteomes" id="UP000470772"/>
    </source>
</evidence>
<evidence type="ECO:0000256" key="1">
    <source>
        <dbReference type="ARBA" id="ARBA00008324"/>
    </source>
</evidence>
<dbReference type="CDD" id="cd03443">
    <property type="entry name" value="PaaI_thioesterase"/>
    <property type="match status" value="1"/>
</dbReference>
<keyword evidence="2" id="KW-0378">Hydrolase</keyword>
<accession>A0A6A9QM61</accession>
<dbReference type="InterPro" id="IPR039298">
    <property type="entry name" value="ACOT13"/>
</dbReference>
<dbReference type="Pfam" id="PF03061">
    <property type="entry name" value="4HBT"/>
    <property type="match status" value="1"/>
</dbReference>
<name>A0A6A9QM61_SULME</name>
<reference evidence="4 5" key="1">
    <citation type="submission" date="2019-10" db="EMBL/GenBank/DDBJ databases">
        <title>Sequencing and Assembly of Multiple Reported Metal-Biooxidizing Members of the Extremely Thermoacidophilic Archaeal Family Sulfolobaceae.</title>
        <authorList>
            <person name="Counts J.A."/>
            <person name="Kelly R.M."/>
        </authorList>
    </citation>
    <scope>NUCLEOTIDE SEQUENCE [LARGE SCALE GENOMIC DNA]</scope>
    <source>
        <strain evidence="4 5">DSM 6482</strain>
    </source>
</reference>
<dbReference type="OrthoDB" id="24516at2157"/>
<dbReference type="PANTHER" id="PTHR21660">
    <property type="entry name" value="THIOESTERASE SUPERFAMILY MEMBER-RELATED"/>
    <property type="match status" value="1"/>
</dbReference>
<evidence type="ECO:0000256" key="2">
    <source>
        <dbReference type="ARBA" id="ARBA00022801"/>
    </source>
</evidence>
<proteinExistence type="inferred from homology"/>
<dbReference type="Proteomes" id="UP000470772">
    <property type="component" value="Unassembled WGS sequence"/>
</dbReference>